<feature type="transmembrane region" description="Helical" evidence="7">
    <location>
        <begin position="225"/>
        <end position="248"/>
    </location>
</feature>
<evidence type="ECO:0000313" key="10">
    <source>
        <dbReference type="Proteomes" id="UP000248745"/>
    </source>
</evidence>
<dbReference type="GO" id="GO:1902600">
    <property type="term" value="P:proton transmembrane transport"/>
    <property type="evidence" value="ECO:0007669"/>
    <property type="project" value="InterPro"/>
</dbReference>
<evidence type="ECO:0000256" key="3">
    <source>
        <dbReference type="ARBA" id="ARBA00022692"/>
    </source>
</evidence>
<keyword evidence="6 7" id="KW-0472">Membrane</keyword>
<gene>
    <name evidence="9" type="ORF">DN068_11830</name>
</gene>
<accession>A0A2W2B9G2</accession>
<feature type="transmembrane region" description="Helical" evidence="7">
    <location>
        <begin position="343"/>
        <end position="361"/>
    </location>
</feature>
<dbReference type="RefSeq" id="WP_110999138.1">
    <property type="nucleotide sequence ID" value="NZ_QKTW01000017.1"/>
</dbReference>
<keyword evidence="10" id="KW-1185">Reference proteome</keyword>
<feature type="transmembrane region" description="Helical" evidence="7">
    <location>
        <begin position="438"/>
        <end position="459"/>
    </location>
</feature>
<dbReference type="OrthoDB" id="9793589at2"/>
<feature type="domain" description="Cation/H+ exchanger transmembrane" evidence="8">
    <location>
        <begin position="75"/>
        <end position="458"/>
    </location>
</feature>
<dbReference type="InterPro" id="IPR038770">
    <property type="entry name" value="Na+/solute_symporter_sf"/>
</dbReference>
<evidence type="ECO:0000256" key="2">
    <source>
        <dbReference type="ARBA" id="ARBA00022448"/>
    </source>
</evidence>
<sequence>MIKTRSGILFYIITIGALVGLIFFVLHAGKQLETSIGSTLTANPMPKQALQQNAHSALSHPLAVFIMQITIIIIASRLCAYLFQKIGQPAVMGETIAGILLGPSLMSAALPGFSQFIFPAASLGNLQMLSQIGLILFMFVIGMELDLNVLKKKAGAAIMISHASIVIPYGLGVSLAYFIYQKYAPPHIPFYAFSLFMGIAMSITAFPVLARIIRERNWQKTRLGTLAITCAAADDITAWCLLAIVVAIAKAGSLSAAMYTILFALIYVLAMFFIIKPFLSKLLSRKTEDKNIHRSTLALVFVVLLLSAYCAEVIGIHALFGAFLAGVVMPQNWNFRNNLIHKIEDVALVLLLPLFFVFTGLRTQVGLLNTPELGITCLLIILIAVLGKLGGSAFTARFTGETPRNSLAIGALMNTRGLVELVVLNIGYDLGILTPEMFTMMVLMAIVTTLMTTPILNWLKVTGD</sequence>
<dbReference type="InterPro" id="IPR050794">
    <property type="entry name" value="CPA2_transporter"/>
</dbReference>
<evidence type="ECO:0000259" key="8">
    <source>
        <dbReference type="Pfam" id="PF00999"/>
    </source>
</evidence>
<evidence type="ECO:0000256" key="5">
    <source>
        <dbReference type="ARBA" id="ARBA00023065"/>
    </source>
</evidence>
<feature type="transmembrane region" description="Helical" evidence="7">
    <location>
        <begin position="373"/>
        <end position="394"/>
    </location>
</feature>
<evidence type="ECO:0000313" key="9">
    <source>
        <dbReference type="EMBL" id="PZF72547.1"/>
    </source>
</evidence>
<keyword evidence="3 7" id="KW-0812">Transmembrane</keyword>
<dbReference type="Pfam" id="PF00999">
    <property type="entry name" value="Na_H_Exchanger"/>
    <property type="match status" value="1"/>
</dbReference>
<dbReference type="PANTHER" id="PTHR32468">
    <property type="entry name" value="CATION/H + ANTIPORTER"/>
    <property type="match status" value="1"/>
</dbReference>
<keyword evidence="2" id="KW-0813">Transport</keyword>
<feature type="transmembrane region" description="Helical" evidence="7">
    <location>
        <begin position="191"/>
        <end position="213"/>
    </location>
</feature>
<dbReference type="Proteomes" id="UP000248745">
    <property type="component" value="Unassembled WGS sequence"/>
</dbReference>
<dbReference type="AlphaFoldDB" id="A0A2W2B9G2"/>
<feature type="transmembrane region" description="Helical" evidence="7">
    <location>
        <begin position="124"/>
        <end position="142"/>
    </location>
</feature>
<reference evidence="9 10" key="1">
    <citation type="submission" date="2018-06" db="EMBL/GenBank/DDBJ databases">
        <title>Mucibacter soli gen. nov., sp. nov., a new member of the family Chitinophagaceae producing mucin.</title>
        <authorList>
            <person name="Kim M.-K."/>
            <person name="Park S."/>
            <person name="Kim T.-S."/>
            <person name="Joung Y."/>
            <person name="Han J.-H."/>
            <person name="Kim S.B."/>
        </authorList>
    </citation>
    <scope>NUCLEOTIDE SEQUENCE [LARGE SCALE GENOMIC DNA]</scope>
    <source>
        <strain evidence="9 10">R1-15</strain>
    </source>
</reference>
<feature type="transmembrane region" description="Helical" evidence="7">
    <location>
        <begin position="154"/>
        <end position="179"/>
    </location>
</feature>
<dbReference type="GO" id="GO:0015297">
    <property type="term" value="F:antiporter activity"/>
    <property type="evidence" value="ECO:0007669"/>
    <property type="project" value="InterPro"/>
</dbReference>
<dbReference type="EMBL" id="QKTW01000017">
    <property type="protein sequence ID" value="PZF72547.1"/>
    <property type="molecule type" value="Genomic_DNA"/>
</dbReference>
<comment type="caution">
    <text evidence="9">The sequence shown here is derived from an EMBL/GenBank/DDBJ whole genome shotgun (WGS) entry which is preliminary data.</text>
</comment>
<evidence type="ECO:0000256" key="6">
    <source>
        <dbReference type="ARBA" id="ARBA00023136"/>
    </source>
</evidence>
<keyword evidence="4 7" id="KW-1133">Transmembrane helix</keyword>
<evidence type="ECO:0000256" key="4">
    <source>
        <dbReference type="ARBA" id="ARBA00022989"/>
    </source>
</evidence>
<dbReference type="GO" id="GO:0016020">
    <property type="term" value="C:membrane"/>
    <property type="evidence" value="ECO:0007669"/>
    <property type="project" value="UniProtKB-SubCell"/>
</dbReference>
<dbReference type="Gene3D" id="1.20.1530.20">
    <property type="match status" value="1"/>
</dbReference>
<evidence type="ECO:0000256" key="7">
    <source>
        <dbReference type="SAM" id="Phobius"/>
    </source>
</evidence>
<proteinExistence type="predicted"/>
<feature type="transmembrane region" description="Helical" evidence="7">
    <location>
        <begin position="62"/>
        <end position="83"/>
    </location>
</feature>
<protein>
    <recommendedName>
        <fullName evidence="8">Cation/H+ exchanger transmembrane domain-containing protein</fullName>
    </recommendedName>
</protein>
<dbReference type="InterPro" id="IPR006153">
    <property type="entry name" value="Cation/H_exchanger_TM"/>
</dbReference>
<dbReference type="PANTHER" id="PTHR32468:SF0">
    <property type="entry name" value="K(+)_H(+) ANTIPORTER 1"/>
    <property type="match status" value="1"/>
</dbReference>
<feature type="transmembrane region" description="Helical" evidence="7">
    <location>
        <begin position="95"/>
        <end position="118"/>
    </location>
</feature>
<comment type="subcellular location">
    <subcellularLocation>
        <location evidence="1">Membrane</location>
        <topology evidence="1">Multi-pass membrane protein</topology>
    </subcellularLocation>
</comment>
<feature type="transmembrane region" description="Helical" evidence="7">
    <location>
        <begin position="296"/>
        <end position="323"/>
    </location>
</feature>
<evidence type="ECO:0000256" key="1">
    <source>
        <dbReference type="ARBA" id="ARBA00004141"/>
    </source>
</evidence>
<feature type="transmembrane region" description="Helical" evidence="7">
    <location>
        <begin position="7"/>
        <end position="26"/>
    </location>
</feature>
<name>A0A2W2B9G2_9BACT</name>
<keyword evidence="5" id="KW-0406">Ion transport</keyword>
<organism evidence="9 10">
    <name type="scientific">Taibaiella soli</name>
    <dbReference type="NCBI Taxonomy" id="1649169"/>
    <lineage>
        <taxon>Bacteria</taxon>
        <taxon>Pseudomonadati</taxon>
        <taxon>Bacteroidota</taxon>
        <taxon>Chitinophagia</taxon>
        <taxon>Chitinophagales</taxon>
        <taxon>Chitinophagaceae</taxon>
        <taxon>Taibaiella</taxon>
    </lineage>
</organism>
<feature type="transmembrane region" description="Helical" evidence="7">
    <location>
        <begin position="254"/>
        <end position="275"/>
    </location>
</feature>